<accession>A0A2N5NY84</accession>
<evidence type="ECO:0000313" key="6">
    <source>
        <dbReference type="EMBL" id="RHC99862.1"/>
    </source>
</evidence>
<evidence type="ECO:0000313" key="9">
    <source>
        <dbReference type="Proteomes" id="UP000260808"/>
    </source>
</evidence>
<evidence type="ECO:0000313" key="12">
    <source>
        <dbReference type="Proteomes" id="UP000283992"/>
    </source>
</evidence>
<evidence type="ECO:0000313" key="1">
    <source>
        <dbReference type="EMBL" id="MCB5620551.1"/>
    </source>
</evidence>
<dbReference type="Proteomes" id="UP000260808">
    <property type="component" value="Unassembled WGS sequence"/>
</dbReference>
<sequence length="62" mass="7138">MSYYVSGYYQEKAILKKEGQLFFLKCEEADAPTGTMVQGNTARLITELPEKEQQEIRQIYAS</sequence>
<evidence type="ECO:0000313" key="10">
    <source>
        <dbReference type="Proteomes" id="UP000283834"/>
    </source>
</evidence>
<evidence type="ECO:0000313" key="7">
    <source>
        <dbReference type="EMBL" id="RHG77941.1"/>
    </source>
</evidence>
<evidence type="ECO:0000313" key="5">
    <source>
        <dbReference type="EMBL" id="RGT38047.1"/>
    </source>
</evidence>
<dbReference type="AlphaFoldDB" id="A0A2N5NY84"/>
<dbReference type="Proteomes" id="UP000283834">
    <property type="component" value="Unassembled WGS sequence"/>
</dbReference>
<dbReference type="EMBL" id="JAJBOM010000028">
    <property type="protein sequence ID" value="MCB5620551.1"/>
    <property type="molecule type" value="Genomic_DNA"/>
</dbReference>
<reference evidence="1" key="2">
    <citation type="submission" date="2021-10" db="EMBL/GenBank/DDBJ databases">
        <title>Collection of gut derived symbiotic bacterial strains cultured from healthy donors.</title>
        <authorList>
            <person name="Lin H."/>
            <person name="Littmann E."/>
            <person name="Claire K."/>
            <person name="Pamer E."/>
        </authorList>
    </citation>
    <scope>NUCLEOTIDE SEQUENCE</scope>
    <source>
        <strain evidence="1">MSK.23.18</strain>
    </source>
</reference>
<evidence type="ECO:0000313" key="11">
    <source>
        <dbReference type="Proteomes" id="UP000283981"/>
    </source>
</evidence>
<evidence type="ECO:0000313" key="14">
    <source>
        <dbReference type="Proteomes" id="UP000286137"/>
    </source>
</evidence>
<dbReference type="GeneID" id="57434603"/>
<name>A0A2N5NY84_MEDGN</name>
<dbReference type="EMBL" id="QSIR01000052">
    <property type="protein sequence ID" value="RHC99862.1"/>
    <property type="molecule type" value="Genomic_DNA"/>
</dbReference>
<comment type="caution">
    <text evidence="6">The sequence shown here is derived from an EMBL/GenBank/DDBJ whole genome shotgun (WGS) entry which is preliminary data.</text>
</comment>
<dbReference type="EMBL" id="QRWQ01000009">
    <property type="protein sequence ID" value="RGT38047.1"/>
    <property type="molecule type" value="Genomic_DNA"/>
</dbReference>
<dbReference type="Proteomes" id="UP000283981">
    <property type="component" value="Unassembled WGS sequence"/>
</dbReference>
<dbReference type="Proteomes" id="UP000284472">
    <property type="component" value="Unassembled WGS sequence"/>
</dbReference>
<dbReference type="EMBL" id="JAPRAY010000006">
    <property type="protein sequence ID" value="MCZ0667020.1"/>
    <property type="molecule type" value="Genomic_DNA"/>
</dbReference>
<dbReference type="Proteomes" id="UP001079535">
    <property type="component" value="Unassembled WGS sequence"/>
</dbReference>
<evidence type="ECO:0000313" key="4">
    <source>
        <dbReference type="EMBL" id="RGQ56733.1"/>
    </source>
</evidence>
<dbReference type="Proteomes" id="UP000286137">
    <property type="component" value="Unassembled WGS sequence"/>
</dbReference>
<dbReference type="RefSeq" id="WP_004843217.1">
    <property type="nucleotide sequence ID" value="NZ_AP031446.1"/>
</dbReference>
<evidence type="ECO:0000313" key="8">
    <source>
        <dbReference type="EMBL" id="RHJ11538.1"/>
    </source>
</evidence>
<organism evidence="6 13">
    <name type="scientific">Mediterraneibacter gnavus</name>
    <name type="common">Ruminococcus gnavus</name>
    <dbReference type="NCBI Taxonomy" id="33038"/>
    <lineage>
        <taxon>Bacteria</taxon>
        <taxon>Bacillati</taxon>
        <taxon>Bacillota</taxon>
        <taxon>Clostridia</taxon>
        <taxon>Lachnospirales</taxon>
        <taxon>Lachnospiraceae</taxon>
        <taxon>Mediterraneibacter</taxon>
    </lineage>
</organism>
<protein>
    <submittedName>
        <fullName evidence="6">Uncharacterized protein</fullName>
    </submittedName>
</protein>
<reference evidence="2" key="3">
    <citation type="submission" date="2022-11" db="EMBL/GenBank/DDBJ databases">
        <title>Temperate bacteriophages infecting mucin-degrading bacterium Ruminococcus gnavus from the human gut.</title>
        <authorList>
            <person name="Buttimer C."/>
        </authorList>
    </citation>
    <scope>NUCLEOTIDE SEQUENCE</scope>
    <source>
        <strain evidence="2">CCUG 49994</strain>
    </source>
</reference>
<reference evidence="9 10" key="1">
    <citation type="submission" date="2018-08" db="EMBL/GenBank/DDBJ databases">
        <title>A genome reference for cultivated species of the human gut microbiota.</title>
        <authorList>
            <person name="Zou Y."/>
            <person name="Xue W."/>
            <person name="Luo G."/>
        </authorList>
    </citation>
    <scope>NUCLEOTIDE SEQUENCE [LARGE SCALE GENOMIC DNA]</scope>
    <source>
        <strain evidence="5 10">AF19-16AC</strain>
        <strain evidence="4 14">AF27-4BH</strain>
        <strain evidence="8 12">AM12-54</strain>
        <strain evidence="7 11">AM21-18</strain>
        <strain evidence="6 13">AM32-6</strain>
        <strain evidence="3 9">TF01-20-2</strain>
    </source>
</reference>
<evidence type="ECO:0000313" key="3">
    <source>
        <dbReference type="EMBL" id="RGM17467.1"/>
    </source>
</evidence>
<proteinExistence type="predicted"/>
<dbReference type="EMBL" id="QRLN01000011">
    <property type="protein sequence ID" value="RHJ11538.1"/>
    <property type="molecule type" value="Genomic_DNA"/>
</dbReference>
<dbReference type="Proteomes" id="UP001297370">
    <property type="component" value="Unassembled WGS sequence"/>
</dbReference>
<evidence type="ECO:0000313" key="13">
    <source>
        <dbReference type="Proteomes" id="UP000284472"/>
    </source>
</evidence>
<dbReference type="EMBL" id="QRIS01000066">
    <property type="protein sequence ID" value="RHG77941.1"/>
    <property type="molecule type" value="Genomic_DNA"/>
</dbReference>
<dbReference type="EMBL" id="QSSX01000066">
    <property type="protein sequence ID" value="RGM17467.1"/>
    <property type="molecule type" value="Genomic_DNA"/>
</dbReference>
<evidence type="ECO:0000313" key="2">
    <source>
        <dbReference type="EMBL" id="MCZ0667020.1"/>
    </source>
</evidence>
<dbReference type="EMBL" id="QRTJ01000095">
    <property type="protein sequence ID" value="RGQ56733.1"/>
    <property type="molecule type" value="Genomic_DNA"/>
</dbReference>
<dbReference type="Proteomes" id="UP000283992">
    <property type="component" value="Unassembled WGS sequence"/>
</dbReference>
<gene>
    <name evidence="8" type="ORF">DW142_09375</name>
    <name evidence="7" type="ORF">DW243_18130</name>
    <name evidence="6" type="ORF">DW812_17705</name>
    <name evidence="5" type="ORF">DWX36_10280</name>
    <name evidence="4" type="ORF">DWY88_18580</name>
    <name evidence="3" type="ORF">DXC31_16120</name>
    <name evidence="1" type="ORF">LIQ08_15535</name>
    <name evidence="2" type="ORF">OZZ17_05605</name>
</gene>